<feature type="transmembrane region" description="Helical" evidence="1">
    <location>
        <begin position="258"/>
        <end position="281"/>
    </location>
</feature>
<feature type="transmembrane region" description="Helical" evidence="1">
    <location>
        <begin position="358"/>
        <end position="381"/>
    </location>
</feature>
<keyword evidence="1" id="KW-0812">Transmembrane</keyword>
<dbReference type="EMBL" id="LHUR01000042">
    <property type="protein sequence ID" value="KOA18446.1"/>
    <property type="molecule type" value="Genomic_DNA"/>
</dbReference>
<protein>
    <submittedName>
        <fullName evidence="3">Tripartite tricarboxylate transporter TctA family protein</fullName>
    </submittedName>
</protein>
<feature type="transmembrane region" description="Helical" evidence="1">
    <location>
        <begin position="318"/>
        <end position="338"/>
    </location>
</feature>
<keyword evidence="1" id="KW-0472">Membrane</keyword>
<keyword evidence="4" id="KW-1185">Reference proteome</keyword>
<evidence type="ECO:0000256" key="1">
    <source>
        <dbReference type="SAM" id="Phobius"/>
    </source>
</evidence>
<feature type="transmembrane region" description="Helical" evidence="1">
    <location>
        <begin position="142"/>
        <end position="161"/>
    </location>
</feature>
<evidence type="ECO:0000259" key="2">
    <source>
        <dbReference type="Pfam" id="PF01970"/>
    </source>
</evidence>
<dbReference type="STRING" id="36844.SAMN04488501_101132"/>
<dbReference type="PANTHER" id="PTHR35342:SF5">
    <property type="entry name" value="TRICARBOXYLIC TRANSPORT PROTEIN"/>
    <property type="match status" value="1"/>
</dbReference>
<feature type="transmembrane region" description="Helical" evidence="1">
    <location>
        <begin position="167"/>
        <end position="186"/>
    </location>
</feature>
<keyword evidence="1" id="KW-1133">Transmembrane helix</keyword>
<feature type="transmembrane region" description="Helical" evidence="1">
    <location>
        <begin position="20"/>
        <end position="47"/>
    </location>
</feature>
<feature type="transmembrane region" description="Helical" evidence="1">
    <location>
        <begin position="393"/>
        <end position="415"/>
    </location>
</feature>
<feature type="transmembrane region" description="Helical" evidence="1">
    <location>
        <begin position="59"/>
        <end position="79"/>
    </location>
</feature>
<dbReference type="RefSeq" id="WP_052222791.1">
    <property type="nucleotide sequence ID" value="NZ_LHUR01000042.1"/>
</dbReference>
<dbReference type="Proteomes" id="UP000037043">
    <property type="component" value="Unassembled WGS sequence"/>
</dbReference>
<feature type="transmembrane region" description="Helical" evidence="1">
    <location>
        <begin position="198"/>
        <end position="219"/>
    </location>
</feature>
<feature type="transmembrane region" description="Helical" evidence="1">
    <location>
        <begin position="466"/>
        <end position="490"/>
    </location>
</feature>
<name>A0A0L6Z660_9CLOT</name>
<dbReference type="PATRIC" id="fig|1121318.3.peg.3343"/>
<evidence type="ECO:0000313" key="4">
    <source>
        <dbReference type="Proteomes" id="UP000037043"/>
    </source>
</evidence>
<proteinExistence type="predicted"/>
<dbReference type="PANTHER" id="PTHR35342">
    <property type="entry name" value="TRICARBOXYLIC TRANSPORT PROTEIN"/>
    <property type="match status" value="1"/>
</dbReference>
<dbReference type="InterPro" id="IPR002823">
    <property type="entry name" value="DUF112_TM"/>
</dbReference>
<gene>
    <name evidence="3" type="ORF">CLHOM_33480</name>
</gene>
<organism evidence="3 4">
    <name type="scientific">Clostridium homopropionicum DSM 5847</name>
    <dbReference type="NCBI Taxonomy" id="1121318"/>
    <lineage>
        <taxon>Bacteria</taxon>
        <taxon>Bacillati</taxon>
        <taxon>Bacillota</taxon>
        <taxon>Clostridia</taxon>
        <taxon>Eubacteriales</taxon>
        <taxon>Clostridiaceae</taxon>
        <taxon>Clostridium</taxon>
    </lineage>
</organism>
<sequence>MLESFAIGAQAVLTPLSIGVIVFGVTLGIIFGAIPGLSATMALALFLPITYSMDPILGIVLLVSLYIGGISGGLISAILTRIPGTPSSVATCFDGYPMTQKGQGAKALGVGIVFSFVGTIISTIALIFISPWLAHVAIKFGAYEYFAVAVFSMSMMAGLSGKSMVKGLMSGMFGCIFATVGLDSIGSVQRFTFGNTQMLSGFNILPVLIGLFAIAEILITAQNAKHSVEVETVKVEMKNIKGFGFSIREFLEQKWNCLISSLVGLSIGILPGIGGGVANVLNYGIIKNKSKYPEKFGTGIIDGIVASETSNNAAIGGALVPLLALGIPGDTVTAMLLGGLTIQGISPGPLMFVQNVDIVYAIFITMIIGSIAMLFIEFYGLRGFVALLKIPKHFLLPGIFLFCVIGAFGINNRIFDVWTVLLFGTVGYLFNKTDIPASPFILGFIIGPMAEVNLRRGLMFSQGSFTPFITSPVAVVFFIGTAITIIFSVYSNYKRNIKKIMN</sequence>
<accession>A0A0L6Z660</accession>
<evidence type="ECO:0000313" key="3">
    <source>
        <dbReference type="EMBL" id="KOA18446.1"/>
    </source>
</evidence>
<dbReference type="AlphaFoldDB" id="A0A0L6Z660"/>
<dbReference type="Pfam" id="PF01970">
    <property type="entry name" value="TctA"/>
    <property type="match status" value="1"/>
</dbReference>
<reference evidence="4" key="1">
    <citation type="submission" date="2015-08" db="EMBL/GenBank/DDBJ databases">
        <title>Genome sequence of the strict anaerobe Clostridium homopropionicum LuHBu1 (DSM 5847T).</title>
        <authorList>
            <person name="Poehlein A."/>
            <person name="Beck M."/>
            <person name="Schiel-Bengelsdorf B."/>
            <person name="Bengelsdorf F.R."/>
            <person name="Daniel R."/>
            <person name="Duerre P."/>
        </authorList>
    </citation>
    <scope>NUCLEOTIDE SEQUENCE [LARGE SCALE GENOMIC DNA]</scope>
    <source>
        <strain evidence="4">DSM 5847</strain>
    </source>
</reference>
<comment type="caution">
    <text evidence="3">The sequence shown here is derived from an EMBL/GenBank/DDBJ whole genome shotgun (WGS) entry which is preliminary data.</text>
</comment>
<feature type="domain" description="DUF112" evidence="2">
    <location>
        <begin position="19"/>
        <end position="442"/>
    </location>
</feature>
<feature type="transmembrane region" description="Helical" evidence="1">
    <location>
        <begin position="107"/>
        <end position="130"/>
    </location>
</feature>